<dbReference type="EMBL" id="CAICTM010001405">
    <property type="protein sequence ID" value="CAB9523355.1"/>
    <property type="molecule type" value="Genomic_DNA"/>
</dbReference>
<protein>
    <submittedName>
        <fullName evidence="7">Heparan sulfate glucosamine 3-O-sulfotransferase</fullName>
    </submittedName>
</protein>
<dbReference type="InterPro" id="IPR000863">
    <property type="entry name" value="Sulfotransferase_dom"/>
</dbReference>
<evidence type="ECO:0000313" key="8">
    <source>
        <dbReference type="Proteomes" id="UP001153069"/>
    </source>
</evidence>
<evidence type="ECO:0000256" key="2">
    <source>
        <dbReference type="ARBA" id="ARBA00023180"/>
    </source>
</evidence>
<feature type="binding site" evidence="4">
    <location>
        <position position="164"/>
    </location>
    <ligand>
        <name>3'-phosphoadenylyl sulfate</name>
        <dbReference type="ChEBI" id="CHEBI:58339"/>
    </ligand>
</feature>
<dbReference type="Proteomes" id="UP001153069">
    <property type="component" value="Unassembled WGS sequence"/>
</dbReference>
<feature type="binding site" evidence="4">
    <location>
        <position position="172"/>
    </location>
    <ligand>
        <name>3'-phosphoadenylyl sulfate</name>
        <dbReference type="ChEBI" id="CHEBI:58339"/>
    </ligand>
</feature>
<dbReference type="AlphaFoldDB" id="A0A9N8ERH9"/>
<proteinExistence type="predicted"/>
<dbReference type="InterPro" id="IPR037359">
    <property type="entry name" value="NST/OST"/>
</dbReference>
<evidence type="ECO:0000259" key="6">
    <source>
        <dbReference type="Pfam" id="PF00685"/>
    </source>
</evidence>
<feature type="binding site" evidence="4">
    <location>
        <begin position="332"/>
        <end position="336"/>
    </location>
    <ligand>
        <name>3'-phosphoadenylyl sulfate</name>
        <dbReference type="ChEBI" id="CHEBI:58339"/>
    </ligand>
</feature>
<feature type="domain" description="Sulfotransferase" evidence="6">
    <location>
        <begin position="41"/>
        <end position="312"/>
    </location>
</feature>
<organism evidence="7 8">
    <name type="scientific">Seminavis robusta</name>
    <dbReference type="NCBI Taxonomy" id="568900"/>
    <lineage>
        <taxon>Eukaryota</taxon>
        <taxon>Sar</taxon>
        <taxon>Stramenopiles</taxon>
        <taxon>Ochrophyta</taxon>
        <taxon>Bacillariophyta</taxon>
        <taxon>Bacillariophyceae</taxon>
        <taxon>Bacillariophycidae</taxon>
        <taxon>Naviculales</taxon>
        <taxon>Naviculaceae</taxon>
        <taxon>Seminavis</taxon>
    </lineage>
</organism>
<evidence type="ECO:0000256" key="4">
    <source>
        <dbReference type="PIRSR" id="PIRSR637359-2"/>
    </source>
</evidence>
<dbReference type="Gene3D" id="3.40.50.300">
    <property type="entry name" value="P-loop containing nucleotide triphosphate hydrolases"/>
    <property type="match status" value="1"/>
</dbReference>
<comment type="caution">
    <text evidence="7">The sequence shown here is derived from an EMBL/GenBank/DDBJ whole genome shotgun (WGS) entry which is preliminary data.</text>
</comment>
<evidence type="ECO:0000313" key="7">
    <source>
        <dbReference type="EMBL" id="CAB9523355.1"/>
    </source>
</evidence>
<reference evidence="7" key="1">
    <citation type="submission" date="2020-06" db="EMBL/GenBank/DDBJ databases">
        <authorList>
            <consortium name="Plant Systems Biology data submission"/>
        </authorList>
    </citation>
    <scope>NUCLEOTIDE SEQUENCE</scope>
    <source>
        <strain evidence="7">D6</strain>
    </source>
</reference>
<dbReference type="GO" id="GO:0008146">
    <property type="term" value="F:sulfotransferase activity"/>
    <property type="evidence" value="ECO:0007669"/>
    <property type="project" value="InterPro"/>
</dbReference>
<keyword evidence="1" id="KW-0808">Transferase</keyword>
<dbReference type="Pfam" id="PF00685">
    <property type="entry name" value="Sulfotransfer_1"/>
    <property type="match status" value="1"/>
</dbReference>
<dbReference type="PANTHER" id="PTHR10605:SF56">
    <property type="entry name" value="BIFUNCTIONAL HEPARAN SULFATE N-DEACETYLASE_N-SULFOTRANSFERASE"/>
    <property type="match status" value="1"/>
</dbReference>
<feature type="region of interest" description="Disordered" evidence="5">
    <location>
        <begin position="1"/>
        <end position="22"/>
    </location>
</feature>
<evidence type="ECO:0000256" key="1">
    <source>
        <dbReference type="ARBA" id="ARBA00022679"/>
    </source>
</evidence>
<dbReference type="SUPFAM" id="SSF52540">
    <property type="entry name" value="P-loop containing nucleoside triphosphate hydrolases"/>
    <property type="match status" value="1"/>
</dbReference>
<keyword evidence="2" id="KW-0325">Glycoprotein</keyword>
<feature type="binding site" evidence="4">
    <location>
        <position position="329"/>
    </location>
    <ligand>
        <name>3'-phosphoadenylyl sulfate</name>
        <dbReference type="ChEBI" id="CHEBI:58339"/>
    </ligand>
</feature>
<dbReference type="InterPro" id="IPR027417">
    <property type="entry name" value="P-loop_NTPase"/>
</dbReference>
<gene>
    <name evidence="7" type="ORF">SEMRO_1407_G270020.1</name>
</gene>
<evidence type="ECO:0000256" key="3">
    <source>
        <dbReference type="PIRSR" id="PIRSR637359-1"/>
    </source>
</evidence>
<feature type="active site" description="For sulfotransferase activity" evidence="3">
    <location>
        <position position="50"/>
    </location>
</feature>
<accession>A0A9N8ERH9</accession>
<sequence length="373" mass="43598">MSNQKKSLPTTSTTSTTSTASTTTWECVDQNNQKWKLPAVPHFILAGTQKGGTSALRDFLVQHPQMIASQQFEPHFFDQKLQRYLKNKYHSTTTSTIQPQWLCDVQRQYIQSTFHSKMLERVLQNNTDGYLFYEKTPSYLVDPTVPALIHQICPWKPKIVVLLRDPIQRAFSHYKMEREKKNVKQSFTSLVNQELQRLRELGLTRAPPIPIEPEQPQEPQDLTLASTHLYDDKDPFQIPPLQLSNAATAIHQHLAQNYSHTNFLQRGMYAIQLQWWLPYFGRDSLLVLRFEDLQQDPAQTVRQVLQFLGAPPLPLDVDYHKTYRTRGQYRKKGMVHPPIPNQTRAYLERFFQPHNQLLSELLGEDYYRHDLID</sequence>
<feature type="compositionally biased region" description="Low complexity" evidence="5">
    <location>
        <begin position="10"/>
        <end position="22"/>
    </location>
</feature>
<name>A0A9N8ERH9_9STRA</name>
<keyword evidence="8" id="KW-1185">Reference proteome</keyword>
<dbReference type="OrthoDB" id="6129517at2759"/>
<dbReference type="PANTHER" id="PTHR10605">
    <property type="entry name" value="HEPARAN SULFATE SULFOTRANSFERASE"/>
    <property type="match status" value="1"/>
</dbReference>
<evidence type="ECO:0000256" key="5">
    <source>
        <dbReference type="SAM" id="MobiDB-lite"/>
    </source>
</evidence>